<reference evidence="8 9" key="1">
    <citation type="submission" date="2014-07" db="EMBL/GenBank/DDBJ databases">
        <title>Genome Sequence of Rhodococcus opacus Strain R7, a Biodegrader of Mono- and Polycyclic Aromatic Hydrocarbons.</title>
        <authorList>
            <person name="Di Gennaro P."/>
            <person name="Zampolli J."/>
            <person name="Presti I."/>
            <person name="Cappelletti M."/>
            <person name="D'Ursi P."/>
            <person name="Orro A."/>
            <person name="Mezzelani A."/>
            <person name="Milanesi L."/>
        </authorList>
    </citation>
    <scope>NUCLEOTIDE SEQUENCE [LARGE SCALE GENOMIC DNA]</scope>
    <source>
        <strain evidence="8 9">R7</strain>
    </source>
</reference>
<evidence type="ECO:0000313" key="8">
    <source>
        <dbReference type="EMBL" id="AII09708.1"/>
    </source>
</evidence>
<dbReference type="Gene3D" id="1.20.1540.10">
    <property type="entry name" value="Rhomboid-like"/>
    <property type="match status" value="1"/>
</dbReference>
<evidence type="ECO:0000256" key="4">
    <source>
        <dbReference type="ARBA" id="ARBA00023136"/>
    </source>
</evidence>
<evidence type="ECO:0000256" key="2">
    <source>
        <dbReference type="ARBA" id="ARBA00022692"/>
    </source>
</evidence>
<organism evidence="8 9">
    <name type="scientific">Rhodococcus opacus</name>
    <name type="common">Nocardia opaca</name>
    <dbReference type="NCBI Taxonomy" id="37919"/>
    <lineage>
        <taxon>Bacteria</taxon>
        <taxon>Bacillati</taxon>
        <taxon>Actinomycetota</taxon>
        <taxon>Actinomycetes</taxon>
        <taxon>Mycobacteriales</taxon>
        <taxon>Nocardiaceae</taxon>
        <taxon>Rhodococcus</taxon>
    </lineage>
</organism>
<dbReference type="Proteomes" id="UP000028488">
    <property type="component" value="Chromosome"/>
</dbReference>
<proteinExistence type="predicted"/>
<evidence type="ECO:0000259" key="7">
    <source>
        <dbReference type="Pfam" id="PF01694"/>
    </source>
</evidence>
<gene>
    <name evidence="8" type="ORF">EP51_35715</name>
</gene>
<keyword evidence="4 6" id="KW-0472">Membrane</keyword>
<dbReference type="SUPFAM" id="SSF144091">
    <property type="entry name" value="Rhomboid-like"/>
    <property type="match status" value="1"/>
</dbReference>
<comment type="subcellular location">
    <subcellularLocation>
        <location evidence="1">Membrane</location>
        <topology evidence="1">Multi-pass membrane protein</topology>
    </subcellularLocation>
</comment>
<feature type="domain" description="Peptidase S54 rhomboid" evidence="7">
    <location>
        <begin position="75"/>
        <end position="209"/>
    </location>
</feature>
<name>A0A076EWE6_RHOOP</name>
<dbReference type="InterPro" id="IPR035952">
    <property type="entry name" value="Rhomboid-like_sf"/>
</dbReference>
<feature type="transmembrane region" description="Helical" evidence="6">
    <location>
        <begin position="33"/>
        <end position="51"/>
    </location>
</feature>
<keyword evidence="3 6" id="KW-1133">Transmembrane helix</keyword>
<evidence type="ECO:0000256" key="3">
    <source>
        <dbReference type="ARBA" id="ARBA00022989"/>
    </source>
</evidence>
<dbReference type="EMBL" id="CP008947">
    <property type="protein sequence ID" value="AII09708.1"/>
    <property type="molecule type" value="Genomic_DNA"/>
</dbReference>
<feature type="transmembrane region" description="Helical" evidence="6">
    <location>
        <begin position="138"/>
        <end position="158"/>
    </location>
</feature>
<feature type="transmembrane region" description="Helical" evidence="6">
    <location>
        <begin position="165"/>
        <end position="183"/>
    </location>
</feature>
<evidence type="ECO:0000256" key="5">
    <source>
        <dbReference type="SAM" id="MobiDB-lite"/>
    </source>
</evidence>
<dbReference type="GO" id="GO:0016020">
    <property type="term" value="C:membrane"/>
    <property type="evidence" value="ECO:0007669"/>
    <property type="project" value="UniProtKB-SubCell"/>
</dbReference>
<evidence type="ECO:0000256" key="1">
    <source>
        <dbReference type="ARBA" id="ARBA00004141"/>
    </source>
</evidence>
<dbReference type="PANTHER" id="PTHR43731:SF9">
    <property type="entry name" value="SLR1461 PROTEIN"/>
    <property type="match status" value="1"/>
</dbReference>
<accession>A0A076EWE6</accession>
<sequence length="227" mass="24168">MWIMTSSFDSSRFDSPVPRGGASPTPSSKSRPLWLQSAILVGTFTMLLYVIEIVDVLSDERLEQNGVEPRSIDGLWGILFAPVLHDDWAHLVANTVPLLILGFLVLLSGIARGLAATGIVWVVGGLGTWLTGGSYSNHIGASVLIFGWLAYLLVRGIFARSLGQVLVGVVVFVVYGSLLWGVLPSAPGVSWQGHLFGAVGGVLAAWMLSADARKQRAQKALGPQSFG</sequence>
<evidence type="ECO:0000313" key="9">
    <source>
        <dbReference type="Proteomes" id="UP000028488"/>
    </source>
</evidence>
<feature type="compositionally biased region" description="Polar residues" evidence="5">
    <location>
        <begin position="1"/>
        <end position="10"/>
    </location>
</feature>
<dbReference type="InterPro" id="IPR050925">
    <property type="entry name" value="Rhomboid_protease_S54"/>
</dbReference>
<feature type="transmembrane region" description="Helical" evidence="6">
    <location>
        <begin position="189"/>
        <end position="209"/>
    </location>
</feature>
<dbReference type="PANTHER" id="PTHR43731">
    <property type="entry name" value="RHOMBOID PROTEASE"/>
    <property type="match status" value="1"/>
</dbReference>
<keyword evidence="2 6" id="KW-0812">Transmembrane</keyword>
<dbReference type="eggNOG" id="COG0705">
    <property type="taxonomic scope" value="Bacteria"/>
</dbReference>
<protein>
    <recommendedName>
        <fullName evidence="7">Peptidase S54 rhomboid domain-containing protein</fullName>
    </recommendedName>
</protein>
<dbReference type="Pfam" id="PF01694">
    <property type="entry name" value="Rhomboid"/>
    <property type="match status" value="1"/>
</dbReference>
<dbReference type="AlphaFoldDB" id="A0A076EWE6"/>
<dbReference type="InterPro" id="IPR022764">
    <property type="entry name" value="Peptidase_S54_rhomboid_dom"/>
</dbReference>
<feature type="region of interest" description="Disordered" evidence="5">
    <location>
        <begin position="1"/>
        <end position="30"/>
    </location>
</feature>
<dbReference type="GO" id="GO:0004252">
    <property type="term" value="F:serine-type endopeptidase activity"/>
    <property type="evidence" value="ECO:0007669"/>
    <property type="project" value="InterPro"/>
</dbReference>
<evidence type="ECO:0000256" key="6">
    <source>
        <dbReference type="SAM" id="Phobius"/>
    </source>
</evidence>